<name>A0A1D6P2V7_MAIZE</name>
<proteinExistence type="predicted"/>
<reference evidence="1" key="1">
    <citation type="submission" date="2015-12" db="EMBL/GenBank/DDBJ databases">
        <title>Update maize B73 reference genome by single molecule sequencing technologies.</title>
        <authorList>
            <consortium name="Maize Genome Sequencing Project"/>
            <person name="Ware D."/>
        </authorList>
    </citation>
    <scope>NUCLEOTIDE SEQUENCE</scope>
    <source>
        <tissue evidence="1">Seedling</tissue>
    </source>
</reference>
<accession>A0A1D6P2V7</accession>
<evidence type="ECO:0000313" key="1">
    <source>
        <dbReference type="EMBL" id="AQL04340.1"/>
    </source>
</evidence>
<sequence>MIVLGFLLKQQLFLMQVFGLECSQSVTLMAKHMNCTMGKDVLNNESFCLETIGYKKLASGFVKAFVNHLNH</sequence>
<organism evidence="1">
    <name type="scientific">Zea mays</name>
    <name type="common">Maize</name>
    <dbReference type="NCBI Taxonomy" id="4577"/>
    <lineage>
        <taxon>Eukaryota</taxon>
        <taxon>Viridiplantae</taxon>
        <taxon>Streptophyta</taxon>
        <taxon>Embryophyta</taxon>
        <taxon>Tracheophyta</taxon>
        <taxon>Spermatophyta</taxon>
        <taxon>Magnoliopsida</taxon>
        <taxon>Liliopsida</taxon>
        <taxon>Poales</taxon>
        <taxon>Poaceae</taxon>
        <taxon>PACMAD clade</taxon>
        <taxon>Panicoideae</taxon>
        <taxon>Andropogonodae</taxon>
        <taxon>Andropogoneae</taxon>
        <taxon>Tripsacinae</taxon>
        <taxon>Zea</taxon>
    </lineage>
</organism>
<dbReference type="EMBL" id="CM000785">
    <property type="protein sequence ID" value="AQL04340.1"/>
    <property type="molecule type" value="Genomic_DNA"/>
</dbReference>
<protein>
    <submittedName>
        <fullName evidence="1">Uncharacterized protein</fullName>
    </submittedName>
</protein>
<dbReference type="AlphaFoldDB" id="A0A1D6P2V7"/>
<gene>
    <name evidence="1" type="ORF">ZEAMMB73_Zm00001d046465</name>
</gene>